<dbReference type="SUPFAM" id="SSF53850">
    <property type="entry name" value="Periplasmic binding protein-like II"/>
    <property type="match status" value="1"/>
</dbReference>
<dbReference type="Pfam" id="PF12974">
    <property type="entry name" value="Phosphonate-bd"/>
    <property type="match status" value="1"/>
</dbReference>
<evidence type="ECO:0008006" key="4">
    <source>
        <dbReference type="Google" id="ProtNLM"/>
    </source>
</evidence>
<keyword evidence="1" id="KW-0732">Signal</keyword>
<dbReference type="OrthoDB" id="9764656at2"/>
<name>A0A3P1SL98_9GAMM</name>
<organism evidence="2 3">
    <name type="scientific">Amphritea balenae</name>
    <dbReference type="NCBI Taxonomy" id="452629"/>
    <lineage>
        <taxon>Bacteria</taxon>
        <taxon>Pseudomonadati</taxon>
        <taxon>Pseudomonadota</taxon>
        <taxon>Gammaproteobacteria</taxon>
        <taxon>Oceanospirillales</taxon>
        <taxon>Oceanospirillaceae</taxon>
        <taxon>Amphritea</taxon>
    </lineage>
</organism>
<accession>A0A3P1SL98</accession>
<reference evidence="2 3" key="1">
    <citation type="submission" date="2018-11" db="EMBL/GenBank/DDBJ databases">
        <title>The draft genome sequence of Amphritea balenae JAMM 1525T.</title>
        <authorList>
            <person name="Fang Z."/>
            <person name="Zhang Y."/>
            <person name="Han X."/>
        </authorList>
    </citation>
    <scope>NUCLEOTIDE SEQUENCE [LARGE SCALE GENOMIC DNA]</scope>
    <source>
        <strain evidence="2 3">JAMM 1525</strain>
    </source>
</reference>
<dbReference type="Proteomes" id="UP000267535">
    <property type="component" value="Unassembled WGS sequence"/>
</dbReference>
<feature type="signal peptide" evidence="1">
    <location>
        <begin position="1"/>
        <end position="25"/>
    </location>
</feature>
<protein>
    <recommendedName>
        <fullName evidence="4">Solute-binding protein family 3/N-terminal domain-containing protein</fullName>
    </recommendedName>
</protein>
<dbReference type="Gene3D" id="3.40.190.10">
    <property type="entry name" value="Periplasmic binding protein-like II"/>
    <property type="match status" value="2"/>
</dbReference>
<evidence type="ECO:0000313" key="2">
    <source>
        <dbReference type="EMBL" id="RRC97052.1"/>
    </source>
</evidence>
<dbReference type="AlphaFoldDB" id="A0A3P1SL98"/>
<evidence type="ECO:0000313" key="3">
    <source>
        <dbReference type="Proteomes" id="UP000267535"/>
    </source>
</evidence>
<gene>
    <name evidence="2" type="ORF">EHS89_19020</name>
</gene>
<dbReference type="EMBL" id="RQXV01000014">
    <property type="protein sequence ID" value="RRC97052.1"/>
    <property type="molecule type" value="Genomic_DNA"/>
</dbReference>
<comment type="caution">
    <text evidence="2">The sequence shown here is derived from an EMBL/GenBank/DDBJ whole genome shotgun (WGS) entry which is preliminary data.</text>
</comment>
<sequence length="249" mass="27167">MIRKYNTCLIASITTLLLITSPVYAEPLSLHIDVAEGGRLSDKNITALESFLEPEGCDIRVVRGQSGTDLKFIVAPADKELVSAYESLAQPRTWQGQALTSSLLVKKSTAISSLEALQGQRIAFVSDDAYLGRKLAEAALNKSGVKVASDDIYITGGYQGSMTMLLHGDVFAAAIAGPLAKRWVKANDLSIIYTSADQAIGGLWIKKNLPSEVKRQCRSAFSKVQRESRRDAKMRLFPLWLEGFLTPDS</sequence>
<proteinExistence type="predicted"/>
<keyword evidence="3" id="KW-1185">Reference proteome</keyword>
<dbReference type="RefSeq" id="WP_124927762.1">
    <property type="nucleotide sequence ID" value="NZ_BMOH01000003.1"/>
</dbReference>
<feature type="chain" id="PRO_5018327283" description="Solute-binding protein family 3/N-terminal domain-containing protein" evidence="1">
    <location>
        <begin position="26"/>
        <end position="249"/>
    </location>
</feature>
<evidence type="ECO:0000256" key="1">
    <source>
        <dbReference type="SAM" id="SignalP"/>
    </source>
</evidence>